<dbReference type="Proteomes" id="UP001301442">
    <property type="component" value="Chromosome"/>
</dbReference>
<keyword evidence="1" id="KW-0732">Signal</keyword>
<evidence type="ECO:0000313" key="2">
    <source>
        <dbReference type="EMBL" id="WOH39073.1"/>
    </source>
</evidence>
<name>A0ABZ0GUI8_9GAMM</name>
<reference evidence="2 3" key="1">
    <citation type="submission" date="2023-09" db="EMBL/GenBank/DDBJ databases">
        <authorList>
            <person name="Qi X."/>
        </authorList>
    </citation>
    <scope>NUCLEOTIDE SEQUENCE [LARGE SCALE GENOMIC DNA]</scope>
    <source>
        <strain evidence="2 3">S1-1</strain>
    </source>
</reference>
<evidence type="ECO:0008006" key="4">
    <source>
        <dbReference type="Google" id="ProtNLM"/>
    </source>
</evidence>
<protein>
    <recommendedName>
        <fullName evidence="4">Lipocalin-like domain-containing protein</fullName>
    </recommendedName>
</protein>
<evidence type="ECO:0000313" key="3">
    <source>
        <dbReference type="Proteomes" id="UP001301442"/>
    </source>
</evidence>
<keyword evidence="3" id="KW-1185">Reference proteome</keyword>
<dbReference type="RefSeq" id="WP_348397840.1">
    <property type="nucleotide sequence ID" value="NZ_CP136600.1"/>
</dbReference>
<evidence type="ECO:0000256" key="1">
    <source>
        <dbReference type="SAM" id="SignalP"/>
    </source>
</evidence>
<accession>A0ABZ0GUI8</accession>
<proteinExistence type="predicted"/>
<sequence>MSKSSPHNQRQLLNVCITLLLTLCVSACGGGGGGGDTPKVNNQASTTSIDSGNAMQILAEVSAAVLGTDNLTNSVDFSNSNVTVEMNMSNPTAMHGASVTSQKALAGIIINYTPIGPETVDCYVSGTQKIWGDLNDVNTLTAGDVLNIESNMCDDGYGEVIDGLLEMTIVNIDGDINSLEFLLEVEVKFADLMTTTDSESISFDGDISMVIDTLAPPLEKLEVSGNSFSINFDDKAVTMSNFLDTFIVDTSTFPIAWEQSAKGSLTSSEFIGTVNYETTLTLMGTGGSYPHSGELLVTGADGASLKLIVIDAENIQIDADYDGDKVIDETTYITWSELEGNS</sequence>
<feature type="signal peptide" evidence="1">
    <location>
        <begin position="1"/>
        <end position="27"/>
    </location>
</feature>
<feature type="chain" id="PRO_5046763092" description="Lipocalin-like domain-containing protein" evidence="1">
    <location>
        <begin position="28"/>
        <end position="342"/>
    </location>
</feature>
<gene>
    <name evidence="2" type="ORF">RI844_07575</name>
</gene>
<dbReference type="EMBL" id="CP136600">
    <property type="protein sequence ID" value="WOH39073.1"/>
    <property type="molecule type" value="Genomic_DNA"/>
</dbReference>
<organism evidence="2 3">
    <name type="scientific">Thalassotalea fonticola</name>
    <dbReference type="NCBI Taxonomy" id="3065649"/>
    <lineage>
        <taxon>Bacteria</taxon>
        <taxon>Pseudomonadati</taxon>
        <taxon>Pseudomonadota</taxon>
        <taxon>Gammaproteobacteria</taxon>
        <taxon>Alteromonadales</taxon>
        <taxon>Colwelliaceae</taxon>
        <taxon>Thalassotalea</taxon>
    </lineage>
</organism>